<dbReference type="PANTHER" id="PTHR30349">
    <property type="entry name" value="PHAGE INTEGRASE-RELATED"/>
    <property type="match status" value="1"/>
</dbReference>
<evidence type="ECO:0000256" key="3">
    <source>
        <dbReference type="PROSITE-ProRule" id="PRU01248"/>
    </source>
</evidence>
<dbReference type="CDD" id="cd01189">
    <property type="entry name" value="INT_ICEBs1_C_like"/>
    <property type="match status" value="1"/>
</dbReference>
<dbReference type="Gene3D" id="1.10.443.10">
    <property type="entry name" value="Intergrase catalytic core"/>
    <property type="match status" value="1"/>
</dbReference>
<dbReference type="EMBL" id="JAPMIV010000063">
    <property type="protein sequence ID" value="MDV6376448.1"/>
    <property type="molecule type" value="Genomic_DNA"/>
</dbReference>
<comment type="caution">
    <text evidence="6">The sequence shown here is derived from an EMBL/GenBank/DDBJ whole genome shotgun (WGS) entry which is preliminary data.</text>
</comment>
<reference evidence="6 7" key="1">
    <citation type="submission" date="2022-11" db="EMBL/GenBank/DDBJ databases">
        <title>Deinococcus ZS9-10, Low Temperature and Draught-tolerating, UV-resistant Bacteria from Continental Antarctica.</title>
        <authorList>
            <person name="Cheng L."/>
        </authorList>
    </citation>
    <scope>NUCLEOTIDE SEQUENCE [LARGE SCALE GENOMIC DNA]</scope>
    <source>
        <strain evidence="6 7">ZS9-10</strain>
    </source>
</reference>
<proteinExistence type="predicted"/>
<dbReference type="PROSITE" id="PS51898">
    <property type="entry name" value="TYR_RECOMBINASE"/>
    <property type="match status" value="1"/>
</dbReference>
<keyword evidence="2" id="KW-0233">DNA recombination</keyword>
<dbReference type="Gene3D" id="1.10.150.130">
    <property type="match status" value="1"/>
</dbReference>
<dbReference type="PROSITE" id="PS51900">
    <property type="entry name" value="CB"/>
    <property type="match status" value="1"/>
</dbReference>
<name>A0ABU4DVH6_9DEIO</name>
<dbReference type="InterPro" id="IPR011010">
    <property type="entry name" value="DNA_brk_join_enz"/>
</dbReference>
<dbReference type="InterPro" id="IPR013762">
    <property type="entry name" value="Integrase-like_cat_sf"/>
</dbReference>
<evidence type="ECO:0000313" key="7">
    <source>
        <dbReference type="Proteomes" id="UP001276150"/>
    </source>
</evidence>
<evidence type="ECO:0000256" key="1">
    <source>
        <dbReference type="ARBA" id="ARBA00023125"/>
    </source>
</evidence>
<evidence type="ECO:0000256" key="2">
    <source>
        <dbReference type="ARBA" id="ARBA00023172"/>
    </source>
</evidence>
<feature type="domain" description="Core-binding (CB)" evidence="5">
    <location>
        <begin position="52"/>
        <end position="137"/>
    </location>
</feature>
<dbReference type="InterPro" id="IPR010998">
    <property type="entry name" value="Integrase_recombinase_N"/>
</dbReference>
<dbReference type="Pfam" id="PF00589">
    <property type="entry name" value="Phage_integrase"/>
    <property type="match status" value="1"/>
</dbReference>
<dbReference type="InterPro" id="IPR050090">
    <property type="entry name" value="Tyrosine_recombinase_XerCD"/>
</dbReference>
<dbReference type="SUPFAM" id="SSF56349">
    <property type="entry name" value="DNA breaking-rejoining enzymes"/>
    <property type="match status" value="1"/>
</dbReference>
<dbReference type="InterPro" id="IPR002104">
    <property type="entry name" value="Integrase_catalytic"/>
</dbReference>
<organism evidence="6 7">
    <name type="scientific">Deinococcus arenicola</name>
    <dbReference type="NCBI Taxonomy" id="2994950"/>
    <lineage>
        <taxon>Bacteria</taxon>
        <taxon>Thermotogati</taxon>
        <taxon>Deinococcota</taxon>
        <taxon>Deinococci</taxon>
        <taxon>Deinococcales</taxon>
        <taxon>Deinococcaceae</taxon>
        <taxon>Deinococcus</taxon>
    </lineage>
</organism>
<gene>
    <name evidence="6" type="ORF">ORD21_17795</name>
</gene>
<dbReference type="Proteomes" id="UP001276150">
    <property type="component" value="Unassembled WGS sequence"/>
</dbReference>
<evidence type="ECO:0000313" key="6">
    <source>
        <dbReference type="EMBL" id="MDV6376448.1"/>
    </source>
</evidence>
<dbReference type="PANTHER" id="PTHR30349:SF91">
    <property type="entry name" value="INTA PROTEIN"/>
    <property type="match status" value="1"/>
</dbReference>
<keyword evidence="7" id="KW-1185">Reference proteome</keyword>
<evidence type="ECO:0000259" key="4">
    <source>
        <dbReference type="PROSITE" id="PS51898"/>
    </source>
</evidence>
<dbReference type="CDD" id="cd00048">
    <property type="entry name" value="DSRM_SF"/>
    <property type="match status" value="1"/>
</dbReference>
<feature type="domain" description="Tyr recombinase" evidence="4">
    <location>
        <begin position="161"/>
        <end position="347"/>
    </location>
</feature>
<sequence length="357" mass="39207">MGSVRELPSGSWRWEVMVDGQRHGGTAGSKTLARQAAARLIADATRGGVVDPSAETVSSYLTRWLEGRRPSRATKTHDLQAAHLRLYVAPAIGERRLQKLAPADLRRLYDALNRAGLGAASQRQVHQFLLTALGDALKMELVSRNPATVVKPTPPRDTEERRLPAFTPEEATRFLSAARSDWRGPLFEFALSTGMRRGEVCGLRWIDLDWAASTVRVVENVTDRNGHPHVSTPKTKGSRRTVHLAASTLELLRRVQAAQGEAERIFSNTKGGTLIPGNLKRDMARICGAAGVRELPIHGLRHTYASLSLRRGVPVEVVSKQLGHASAAFTLTQYRHVYESEQASWALGLDDLLTGKI</sequence>
<dbReference type="InterPro" id="IPR044068">
    <property type="entry name" value="CB"/>
</dbReference>
<dbReference type="RefSeq" id="WP_317641805.1">
    <property type="nucleotide sequence ID" value="NZ_JAPMIV010000063.1"/>
</dbReference>
<accession>A0ABU4DVH6</accession>
<evidence type="ECO:0000259" key="5">
    <source>
        <dbReference type="PROSITE" id="PS51900"/>
    </source>
</evidence>
<keyword evidence="1 3" id="KW-0238">DNA-binding</keyword>
<protein>
    <submittedName>
        <fullName evidence="6">Tyrosine-type recombinase/integrase</fullName>
    </submittedName>
</protein>